<feature type="signal peptide" evidence="1">
    <location>
        <begin position="1"/>
        <end position="23"/>
    </location>
</feature>
<evidence type="ECO:0000313" key="2">
    <source>
        <dbReference type="EMBL" id="MCV7424395.1"/>
    </source>
</evidence>
<gene>
    <name evidence="2" type="ORF">H7K45_28000</name>
</gene>
<feature type="chain" id="PRO_5040932088" evidence="1">
    <location>
        <begin position="24"/>
        <end position="78"/>
    </location>
</feature>
<reference evidence="2" key="2">
    <citation type="journal article" date="2022" name="BMC Genomics">
        <title>Comparative genome analysis of mycobacteria focusing on tRNA and non-coding RNA.</title>
        <authorList>
            <person name="Behra P.R.K."/>
            <person name="Pettersson B.M.F."/>
            <person name="Ramesh M."/>
            <person name="Das S."/>
            <person name="Dasgupta S."/>
            <person name="Kirsebom L.A."/>
        </authorList>
    </citation>
    <scope>NUCLEOTIDE SEQUENCE</scope>
    <source>
        <strain evidence="2">DSM 44838</strain>
    </source>
</reference>
<dbReference type="Proteomes" id="UP001141629">
    <property type="component" value="Unassembled WGS sequence"/>
</dbReference>
<comment type="caution">
    <text evidence="2">The sequence shown here is derived from an EMBL/GenBank/DDBJ whole genome shotgun (WGS) entry which is preliminary data.</text>
</comment>
<dbReference type="EMBL" id="JACKVK010000014">
    <property type="protein sequence ID" value="MCV7424395.1"/>
    <property type="molecule type" value="Genomic_DNA"/>
</dbReference>
<keyword evidence="3" id="KW-1185">Reference proteome</keyword>
<keyword evidence="1" id="KW-0732">Signal</keyword>
<evidence type="ECO:0000313" key="3">
    <source>
        <dbReference type="Proteomes" id="UP001141629"/>
    </source>
</evidence>
<dbReference type="RefSeq" id="WP_263999466.1">
    <property type="nucleotide sequence ID" value="NZ_JACKVK010000014.1"/>
</dbReference>
<protein>
    <submittedName>
        <fullName evidence="2">DUF732 domain-containing protein</fullName>
    </submittedName>
</protein>
<sequence length="78" mass="8049">MGRFTWSLVAAATALVGAGIATAAPATADNASYLAALGDRVQSRNGPDGLLAAGKESCRLLAPNSYLMLVGRRRWCLA</sequence>
<organism evidence="2 3">
    <name type="scientific">Mycobacterium yunnanensis</name>
    <dbReference type="NCBI Taxonomy" id="368477"/>
    <lineage>
        <taxon>Bacteria</taxon>
        <taxon>Bacillati</taxon>
        <taxon>Actinomycetota</taxon>
        <taxon>Actinomycetes</taxon>
        <taxon>Mycobacteriales</taxon>
        <taxon>Mycobacteriaceae</taxon>
        <taxon>Mycobacterium</taxon>
    </lineage>
</organism>
<accession>A0A9X2ZA53</accession>
<evidence type="ECO:0000256" key="1">
    <source>
        <dbReference type="SAM" id="SignalP"/>
    </source>
</evidence>
<name>A0A9X2ZA53_9MYCO</name>
<dbReference type="AlphaFoldDB" id="A0A9X2ZA53"/>
<reference evidence="2" key="1">
    <citation type="submission" date="2020-07" db="EMBL/GenBank/DDBJ databases">
        <authorList>
            <person name="Pettersson B.M.F."/>
            <person name="Behra P.R.K."/>
            <person name="Ramesh M."/>
            <person name="Das S."/>
            <person name="Dasgupta S."/>
            <person name="Kirsebom L.A."/>
        </authorList>
    </citation>
    <scope>NUCLEOTIDE SEQUENCE</scope>
    <source>
        <strain evidence="2">DSM 44838</strain>
    </source>
</reference>
<proteinExistence type="predicted"/>